<dbReference type="EMBL" id="HBUF01349362">
    <property type="protein sequence ID" value="CAG6712473.1"/>
    <property type="molecule type" value="Transcribed_RNA"/>
</dbReference>
<name>A0A8D8XYH8_9HEMI</name>
<reference evidence="2" key="1">
    <citation type="submission" date="2021-05" db="EMBL/GenBank/DDBJ databases">
        <authorList>
            <person name="Alioto T."/>
            <person name="Alioto T."/>
            <person name="Gomez Garrido J."/>
        </authorList>
    </citation>
    <scope>NUCLEOTIDE SEQUENCE</scope>
</reference>
<feature type="transmembrane region" description="Helical" evidence="1">
    <location>
        <begin position="88"/>
        <end position="113"/>
    </location>
</feature>
<dbReference type="EMBL" id="HBUF01539145">
    <property type="protein sequence ID" value="CAG6754389.1"/>
    <property type="molecule type" value="Transcribed_RNA"/>
</dbReference>
<proteinExistence type="predicted"/>
<keyword evidence="1" id="KW-0812">Transmembrane</keyword>
<evidence type="ECO:0000313" key="2">
    <source>
        <dbReference type="EMBL" id="CAG6712473.1"/>
    </source>
</evidence>
<feature type="transmembrane region" description="Helical" evidence="1">
    <location>
        <begin position="219"/>
        <end position="247"/>
    </location>
</feature>
<keyword evidence="1" id="KW-1133">Transmembrane helix</keyword>
<feature type="transmembrane region" description="Helical" evidence="1">
    <location>
        <begin position="159"/>
        <end position="180"/>
    </location>
</feature>
<accession>A0A8D8XYH8</accession>
<dbReference type="AlphaFoldDB" id="A0A8D8XYH8"/>
<evidence type="ECO:0000256" key="1">
    <source>
        <dbReference type="SAM" id="Phobius"/>
    </source>
</evidence>
<organism evidence="2">
    <name type="scientific">Cacopsylla melanoneura</name>
    <dbReference type="NCBI Taxonomy" id="428564"/>
    <lineage>
        <taxon>Eukaryota</taxon>
        <taxon>Metazoa</taxon>
        <taxon>Ecdysozoa</taxon>
        <taxon>Arthropoda</taxon>
        <taxon>Hexapoda</taxon>
        <taxon>Insecta</taxon>
        <taxon>Pterygota</taxon>
        <taxon>Neoptera</taxon>
        <taxon>Paraneoptera</taxon>
        <taxon>Hemiptera</taxon>
        <taxon>Sternorrhyncha</taxon>
        <taxon>Psylloidea</taxon>
        <taxon>Psyllidae</taxon>
        <taxon>Psyllinae</taxon>
        <taxon>Cacopsylla</taxon>
    </lineage>
</organism>
<feature type="transmembrane region" description="Helical" evidence="1">
    <location>
        <begin position="47"/>
        <end position="68"/>
    </location>
</feature>
<sequence length="303" mass="31892">MLFPTIVAGSSPPITSTLLDNICNGFKIPVTSTAGSDSALFSFSDSVISFSSLVSSLCSIISTCTFGSSLFSFTSSFVFGDTSVDSDVLISTFVVILGAFLTDSGFTILTLFCSSETDSLTVSTVVNLGSFTIFSSDGPSRTSTFVETTGFFFSTTSSLITGFSIFSSFTMMFSCLTIFLSSSLTSTGSGFFSSITSSMTGLDTTSKTELTTFFTSCDFLLLLFFFSFVFCSTIVLLGLISSTICLISSVDSMGFVSIISTLVTSSGLLDSVVLITTAAELCGENTITVFPIVVVKSRNPYTV</sequence>
<protein>
    <submittedName>
        <fullName evidence="2">Uncharacterized protein</fullName>
    </submittedName>
</protein>
<keyword evidence="1" id="KW-0472">Membrane</keyword>